<feature type="domain" description="HTH gntR-type" evidence="4">
    <location>
        <begin position="3"/>
        <end position="71"/>
    </location>
</feature>
<dbReference type="InterPro" id="IPR011663">
    <property type="entry name" value="UTRA"/>
</dbReference>
<dbReference type="Gene3D" id="3.40.1410.10">
    <property type="entry name" value="Chorismate lyase-like"/>
    <property type="match status" value="1"/>
</dbReference>
<dbReference type="Proteomes" id="UP001589532">
    <property type="component" value="Unassembled WGS sequence"/>
</dbReference>
<proteinExistence type="predicted"/>
<dbReference type="EMBL" id="JBHMBW010000104">
    <property type="protein sequence ID" value="MFB9631277.1"/>
    <property type="molecule type" value="Genomic_DNA"/>
</dbReference>
<evidence type="ECO:0000313" key="5">
    <source>
        <dbReference type="EMBL" id="MFB9631277.1"/>
    </source>
</evidence>
<dbReference type="SMART" id="SM00866">
    <property type="entry name" value="UTRA"/>
    <property type="match status" value="1"/>
</dbReference>
<reference evidence="5 6" key="1">
    <citation type="submission" date="2024-09" db="EMBL/GenBank/DDBJ databases">
        <authorList>
            <person name="Sun Q."/>
            <person name="Mori K."/>
        </authorList>
    </citation>
    <scope>NUCLEOTIDE SEQUENCE [LARGE SCALE GENOMIC DNA]</scope>
    <source>
        <strain evidence="5 6">JCM 3143</strain>
    </source>
</reference>
<organism evidence="5 6">
    <name type="scientific">Nonomuraea helvata</name>
    <dbReference type="NCBI Taxonomy" id="37484"/>
    <lineage>
        <taxon>Bacteria</taxon>
        <taxon>Bacillati</taxon>
        <taxon>Actinomycetota</taxon>
        <taxon>Actinomycetes</taxon>
        <taxon>Streptosporangiales</taxon>
        <taxon>Streptosporangiaceae</taxon>
        <taxon>Nonomuraea</taxon>
    </lineage>
</organism>
<evidence type="ECO:0000256" key="2">
    <source>
        <dbReference type="ARBA" id="ARBA00023125"/>
    </source>
</evidence>
<keyword evidence="3" id="KW-0804">Transcription</keyword>
<dbReference type="PANTHER" id="PTHR44846:SF17">
    <property type="entry name" value="GNTR-FAMILY TRANSCRIPTIONAL REGULATOR"/>
    <property type="match status" value="1"/>
</dbReference>
<dbReference type="SMART" id="SM00345">
    <property type="entry name" value="HTH_GNTR"/>
    <property type="match status" value="1"/>
</dbReference>
<dbReference type="SUPFAM" id="SSF46785">
    <property type="entry name" value="Winged helix' DNA-binding domain"/>
    <property type="match status" value="1"/>
</dbReference>
<comment type="caution">
    <text evidence="5">The sequence shown here is derived from an EMBL/GenBank/DDBJ whole genome shotgun (WGS) entry which is preliminary data.</text>
</comment>
<dbReference type="SUPFAM" id="SSF64288">
    <property type="entry name" value="Chorismate lyase-like"/>
    <property type="match status" value="1"/>
</dbReference>
<gene>
    <name evidence="5" type="ORF">ACFFSA_50170</name>
</gene>
<accession>A0ABV5SHW0</accession>
<dbReference type="InterPro" id="IPR000524">
    <property type="entry name" value="Tscrpt_reg_HTH_GntR"/>
</dbReference>
<dbReference type="PROSITE" id="PS50949">
    <property type="entry name" value="HTH_GNTR"/>
    <property type="match status" value="1"/>
</dbReference>
<sequence>MEDPLYVQLAQELREGILSGQLAPGHKLPSRPQLVRDRGVSSNVVNAAFDQLEREGLIERRPGSGTYVKERPRLRRLVRASGGRVYGAPPFLPDLRPTDGKASFRCMGETGPAPVIVAERLGMPVGADVVRIEYVWYVDSEAAAVASSWEPGDLVRGTPIAFPEEGPHALSGVVARMHVIGVQVDRVVEWETARPATADEAVKLACPEGTLMLVIWRTYLAGERAVATAEIAIPTTRWVVERELQIPEESA</sequence>
<dbReference type="PANTHER" id="PTHR44846">
    <property type="entry name" value="MANNOSYL-D-GLYCERATE TRANSPORT/METABOLISM SYSTEM REPRESSOR MNGR-RELATED"/>
    <property type="match status" value="1"/>
</dbReference>
<evidence type="ECO:0000313" key="6">
    <source>
        <dbReference type="Proteomes" id="UP001589532"/>
    </source>
</evidence>
<dbReference type="Pfam" id="PF00392">
    <property type="entry name" value="GntR"/>
    <property type="match status" value="1"/>
</dbReference>
<evidence type="ECO:0000259" key="4">
    <source>
        <dbReference type="PROSITE" id="PS50949"/>
    </source>
</evidence>
<dbReference type="CDD" id="cd07377">
    <property type="entry name" value="WHTH_GntR"/>
    <property type="match status" value="1"/>
</dbReference>
<protein>
    <submittedName>
        <fullName evidence="5">GntR family transcriptional regulator</fullName>
    </submittedName>
</protein>
<dbReference type="InterPro" id="IPR036390">
    <property type="entry name" value="WH_DNA-bd_sf"/>
</dbReference>
<name>A0ABV5SHW0_9ACTN</name>
<evidence type="ECO:0000256" key="3">
    <source>
        <dbReference type="ARBA" id="ARBA00023163"/>
    </source>
</evidence>
<dbReference type="RefSeq" id="WP_344999810.1">
    <property type="nucleotide sequence ID" value="NZ_BAAAXV010000009.1"/>
</dbReference>
<dbReference type="InterPro" id="IPR036388">
    <property type="entry name" value="WH-like_DNA-bd_sf"/>
</dbReference>
<keyword evidence="6" id="KW-1185">Reference proteome</keyword>
<dbReference type="Pfam" id="PF07702">
    <property type="entry name" value="UTRA"/>
    <property type="match status" value="1"/>
</dbReference>
<dbReference type="Gene3D" id="1.10.10.10">
    <property type="entry name" value="Winged helix-like DNA-binding domain superfamily/Winged helix DNA-binding domain"/>
    <property type="match status" value="1"/>
</dbReference>
<dbReference type="InterPro" id="IPR050679">
    <property type="entry name" value="Bact_HTH_transcr_reg"/>
</dbReference>
<keyword evidence="1" id="KW-0805">Transcription regulation</keyword>
<dbReference type="InterPro" id="IPR028978">
    <property type="entry name" value="Chorismate_lyase_/UTRA_dom_sf"/>
</dbReference>
<evidence type="ECO:0000256" key="1">
    <source>
        <dbReference type="ARBA" id="ARBA00023015"/>
    </source>
</evidence>
<keyword evidence="2" id="KW-0238">DNA-binding</keyword>